<organism evidence="1 2">
    <name type="scientific">Desulfamplus magnetovallimortis</name>
    <dbReference type="NCBI Taxonomy" id="1246637"/>
    <lineage>
        <taxon>Bacteria</taxon>
        <taxon>Pseudomonadati</taxon>
        <taxon>Thermodesulfobacteriota</taxon>
        <taxon>Desulfobacteria</taxon>
        <taxon>Desulfobacterales</taxon>
        <taxon>Desulfobacteraceae</taxon>
        <taxon>Desulfamplus</taxon>
    </lineage>
</organism>
<dbReference type="EMBL" id="FWEV01000037">
    <property type="protein sequence ID" value="SLM28312.1"/>
    <property type="molecule type" value="Genomic_DNA"/>
</dbReference>
<reference evidence="1 2" key="1">
    <citation type="submission" date="2017-03" db="EMBL/GenBank/DDBJ databases">
        <authorList>
            <person name="Afonso C.L."/>
            <person name="Miller P.J."/>
            <person name="Scott M.A."/>
            <person name="Spackman E."/>
            <person name="Goraichik I."/>
            <person name="Dimitrov K.M."/>
            <person name="Suarez D.L."/>
            <person name="Swayne D.E."/>
        </authorList>
    </citation>
    <scope>NUCLEOTIDE SEQUENCE [LARGE SCALE GENOMIC DNA]</scope>
    <source>
        <strain evidence="1">PRJEB14757</strain>
    </source>
</reference>
<protein>
    <submittedName>
        <fullName evidence="1">Uncharacterized protein</fullName>
    </submittedName>
</protein>
<keyword evidence="2" id="KW-1185">Reference proteome</keyword>
<gene>
    <name evidence="1" type="ORF">MTBBW1_1310010</name>
</gene>
<dbReference type="Proteomes" id="UP000191931">
    <property type="component" value="Unassembled WGS sequence"/>
</dbReference>
<evidence type="ECO:0000313" key="2">
    <source>
        <dbReference type="Proteomes" id="UP000191931"/>
    </source>
</evidence>
<accession>A0A1W1H757</accession>
<name>A0A1W1H757_9BACT</name>
<evidence type="ECO:0000313" key="1">
    <source>
        <dbReference type="EMBL" id="SLM28312.1"/>
    </source>
</evidence>
<proteinExistence type="predicted"/>
<dbReference type="AlphaFoldDB" id="A0A1W1H757"/>
<dbReference type="STRING" id="1246637.MTBBW1_1310010"/>
<sequence>MPPKRQSHRIASTVADFKIKPVNFMLMFFCSAADEYDVSARWQFFGKSIDYGSVRHEQYIVF</sequence>